<dbReference type="InterPro" id="IPR016181">
    <property type="entry name" value="Acyl_CoA_acyltransferase"/>
</dbReference>
<dbReference type="RefSeq" id="WP_123163956.1">
    <property type="nucleotide sequence ID" value="NZ_RIAX01000001.1"/>
</dbReference>
<evidence type="ECO:0000313" key="5">
    <source>
        <dbReference type="Proteomes" id="UP000275473"/>
    </source>
</evidence>
<dbReference type="SUPFAM" id="SSF55729">
    <property type="entry name" value="Acyl-CoA N-acyltransferases (Nat)"/>
    <property type="match status" value="1"/>
</dbReference>
<evidence type="ECO:0000256" key="2">
    <source>
        <dbReference type="ARBA" id="ARBA00023315"/>
    </source>
</evidence>
<feature type="domain" description="N-acetyltransferase" evidence="3">
    <location>
        <begin position="1"/>
        <end position="149"/>
    </location>
</feature>
<name>A0A3M8PBX4_9BACL</name>
<protein>
    <submittedName>
        <fullName evidence="4">GNAT family N-acetyltransferase</fullName>
    </submittedName>
</protein>
<dbReference type="OrthoDB" id="4228396at2"/>
<dbReference type="Pfam" id="PF00583">
    <property type="entry name" value="Acetyltransf_1"/>
    <property type="match status" value="1"/>
</dbReference>
<dbReference type="AlphaFoldDB" id="A0A3M8PBX4"/>
<reference evidence="4 5" key="1">
    <citation type="journal article" date="2018" name="Int. J. Syst. Evol. Microbiol.">
        <title>Planococcus salinus sp. nov., a moderately halophilic bacterium isolated from a saline-alkali soil.</title>
        <authorList>
            <person name="Gan L."/>
        </authorList>
    </citation>
    <scope>NUCLEOTIDE SEQUENCE [LARGE SCALE GENOMIC DNA]</scope>
    <source>
        <strain evidence="4 5">LCB217</strain>
    </source>
</reference>
<dbReference type="GO" id="GO:0016747">
    <property type="term" value="F:acyltransferase activity, transferring groups other than amino-acyl groups"/>
    <property type="evidence" value="ECO:0007669"/>
    <property type="project" value="InterPro"/>
</dbReference>
<evidence type="ECO:0000256" key="1">
    <source>
        <dbReference type="ARBA" id="ARBA00022679"/>
    </source>
</evidence>
<comment type="caution">
    <text evidence="4">The sequence shown here is derived from an EMBL/GenBank/DDBJ whole genome shotgun (WGS) entry which is preliminary data.</text>
</comment>
<keyword evidence="2" id="KW-0012">Acyltransferase</keyword>
<dbReference type="Proteomes" id="UP000275473">
    <property type="component" value="Unassembled WGS sequence"/>
</dbReference>
<dbReference type="PROSITE" id="PS51186">
    <property type="entry name" value="GNAT"/>
    <property type="match status" value="1"/>
</dbReference>
<dbReference type="CDD" id="cd04301">
    <property type="entry name" value="NAT_SF"/>
    <property type="match status" value="1"/>
</dbReference>
<proteinExistence type="predicted"/>
<evidence type="ECO:0000313" key="4">
    <source>
        <dbReference type="EMBL" id="RNF41209.1"/>
    </source>
</evidence>
<accession>A0A3M8PBX4</accession>
<dbReference type="InterPro" id="IPR050832">
    <property type="entry name" value="Bact_Acetyltransf"/>
</dbReference>
<dbReference type="PANTHER" id="PTHR43877:SF2">
    <property type="entry name" value="AMINOALKYLPHOSPHONATE N-ACETYLTRANSFERASE-RELATED"/>
    <property type="match status" value="1"/>
</dbReference>
<organism evidence="4 5">
    <name type="scientific">Planococcus salinus</name>
    <dbReference type="NCBI Taxonomy" id="1848460"/>
    <lineage>
        <taxon>Bacteria</taxon>
        <taxon>Bacillati</taxon>
        <taxon>Bacillota</taxon>
        <taxon>Bacilli</taxon>
        <taxon>Bacillales</taxon>
        <taxon>Caryophanaceae</taxon>
        <taxon>Planococcus</taxon>
    </lineage>
</organism>
<keyword evidence="1 4" id="KW-0808">Transferase</keyword>
<dbReference type="EMBL" id="RIAX01000001">
    <property type="protein sequence ID" value="RNF41209.1"/>
    <property type="molecule type" value="Genomic_DNA"/>
</dbReference>
<dbReference type="PANTHER" id="PTHR43877">
    <property type="entry name" value="AMINOALKYLPHOSPHONATE N-ACETYLTRANSFERASE-RELATED-RELATED"/>
    <property type="match status" value="1"/>
</dbReference>
<dbReference type="InterPro" id="IPR000182">
    <property type="entry name" value="GNAT_dom"/>
</dbReference>
<evidence type="ECO:0000259" key="3">
    <source>
        <dbReference type="PROSITE" id="PS51186"/>
    </source>
</evidence>
<sequence length="149" mass="17676">MHIEQVTMATIHSVVPLFDAYRQFTEQPTDVQAVKEFLEERVSKEESIIFIALINEEPAGFVQLYPTFSSVALQRAYILNDLYVDQNFRQQGIGRRLIERCYEYCKEKEARYLTLETAKDNKKAQKLYEQMGMEQEEMLHYSKYWANDI</sequence>
<gene>
    <name evidence="4" type="ORF">EEX84_02355</name>
</gene>
<dbReference type="Gene3D" id="3.40.630.30">
    <property type="match status" value="1"/>
</dbReference>
<keyword evidence="5" id="KW-1185">Reference proteome</keyword>